<dbReference type="GO" id="GO:0005886">
    <property type="term" value="C:plasma membrane"/>
    <property type="evidence" value="ECO:0007669"/>
    <property type="project" value="EnsemblFungi"/>
</dbReference>
<feature type="transmembrane region" description="Helical" evidence="12">
    <location>
        <begin position="12"/>
        <end position="31"/>
    </location>
</feature>
<dbReference type="EMBL" id="CH408155">
    <property type="protein sequence ID" value="EDK36113.2"/>
    <property type="molecule type" value="Genomic_DNA"/>
</dbReference>
<feature type="transmembrane region" description="Helical" evidence="12">
    <location>
        <begin position="462"/>
        <end position="477"/>
    </location>
</feature>
<comment type="function">
    <text evidence="12">Ethanolamine phosphate transferase involved in glycosylphosphatidylinositol-anchor biosynthesis. Transfers ethanolamine phosphate to the GPI second mannose.</text>
</comment>
<comment type="pathway">
    <text evidence="2 12">Glycolipid biosynthesis; glycosylphosphatidylinositol-anchor biosynthesis.</text>
</comment>
<gene>
    <name evidence="14" type="ORF">PGUG_00211</name>
</gene>
<dbReference type="Proteomes" id="UP000001997">
    <property type="component" value="Unassembled WGS sequence"/>
</dbReference>
<dbReference type="Pfam" id="PF19316">
    <property type="entry name" value="PIGO_PIGG"/>
    <property type="match status" value="1"/>
</dbReference>
<dbReference type="OMA" id="SWNQTGQ"/>
<dbReference type="RefSeq" id="XP_001486834.2">
    <property type="nucleotide sequence ID" value="XM_001486784.1"/>
</dbReference>
<feature type="transmembrane region" description="Helical" evidence="12">
    <location>
        <begin position="802"/>
        <end position="821"/>
    </location>
</feature>
<evidence type="ECO:0000256" key="4">
    <source>
        <dbReference type="ARBA" id="ARBA00020830"/>
    </source>
</evidence>
<dbReference type="GO" id="GO:0006506">
    <property type="term" value="P:GPI anchor biosynthetic process"/>
    <property type="evidence" value="ECO:0007669"/>
    <property type="project" value="UniProtKB-UniPathway"/>
</dbReference>
<dbReference type="STRING" id="294746.A5DAA6"/>
<feature type="transmembrane region" description="Helical" evidence="12">
    <location>
        <begin position="677"/>
        <end position="695"/>
    </location>
</feature>
<dbReference type="Pfam" id="PF01663">
    <property type="entry name" value="Phosphodiest"/>
    <property type="match status" value="1"/>
</dbReference>
<name>A5DAA6_PICGU</name>
<dbReference type="FunCoup" id="A5DAA6">
    <property type="interactions" value="471"/>
</dbReference>
<accession>A5DAA6</accession>
<organism evidence="14 15">
    <name type="scientific">Meyerozyma guilliermondii (strain ATCC 6260 / CBS 566 / DSM 6381 / JCM 1539 / NBRC 10279 / NRRL Y-324)</name>
    <name type="common">Yeast</name>
    <name type="synonym">Candida guilliermondii</name>
    <dbReference type="NCBI Taxonomy" id="294746"/>
    <lineage>
        <taxon>Eukaryota</taxon>
        <taxon>Fungi</taxon>
        <taxon>Dikarya</taxon>
        <taxon>Ascomycota</taxon>
        <taxon>Saccharomycotina</taxon>
        <taxon>Pichiomycetes</taxon>
        <taxon>Debaryomycetaceae</taxon>
        <taxon>Meyerozyma</taxon>
    </lineage>
</organism>
<dbReference type="InterPro" id="IPR039527">
    <property type="entry name" value="PIGG/GPI7"/>
</dbReference>
<keyword evidence="5 12" id="KW-0337">GPI-anchor biosynthesis</keyword>
<dbReference type="VEuPathDB" id="FungiDB:PGUG_00211"/>
<reference evidence="14 15" key="1">
    <citation type="journal article" date="2009" name="Nature">
        <title>Evolution of pathogenicity and sexual reproduction in eight Candida genomes.</title>
        <authorList>
            <person name="Butler G."/>
            <person name="Rasmussen M.D."/>
            <person name="Lin M.F."/>
            <person name="Santos M.A."/>
            <person name="Sakthikumar S."/>
            <person name="Munro C.A."/>
            <person name="Rheinbay E."/>
            <person name="Grabherr M."/>
            <person name="Forche A."/>
            <person name="Reedy J.L."/>
            <person name="Agrafioti I."/>
            <person name="Arnaud M.B."/>
            <person name="Bates S."/>
            <person name="Brown A.J."/>
            <person name="Brunke S."/>
            <person name="Costanzo M.C."/>
            <person name="Fitzpatrick D.A."/>
            <person name="de Groot P.W."/>
            <person name="Harris D."/>
            <person name="Hoyer L.L."/>
            <person name="Hube B."/>
            <person name="Klis F.M."/>
            <person name="Kodira C."/>
            <person name="Lennard N."/>
            <person name="Logue M.E."/>
            <person name="Martin R."/>
            <person name="Neiman A.M."/>
            <person name="Nikolaou E."/>
            <person name="Quail M.A."/>
            <person name="Quinn J."/>
            <person name="Santos M.C."/>
            <person name="Schmitzberger F.F."/>
            <person name="Sherlock G."/>
            <person name="Shah P."/>
            <person name="Silverstein K.A."/>
            <person name="Skrzypek M.S."/>
            <person name="Soll D."/>
            <person name="Staggs R."/>
            <person name="Stansfield I."/>
            <person name="Stumpf M.P."/>
            <person name="Sudbery P.E."/>
            <person name="Srikantha T."/>
            <person name="Zeng Q."/>
            <person name="Berman J."/>
            <person name="Berriman M."/>
            <person name="Heitman J."/>
            <person name="Gow N.A."/>
            <person name="Lorenz M.C."/>
            <person name="Birren B.W."/>
            <person name="Kellis M."/>
            <person name="Cuomo C.A."/>
        </authorList>
    </citation>
    <scope>NUCLEOTIDE SEQUENCE [LARGE SCALE GENOMIC DNA]</scope>
    <source>
        <strain evidence="15">ATCC 6260 / CBS 566 / DSM 6381 / JCM 1539 / NBRC 10279 / NRRL Y-324</strain>
    </source>
</reference>
<evidence type="ECO:0000256" key="10">
    <source>
        <dbReference type="ARBA" id="ARBA00023136"/>
    </source>
</evidence>
<dbReference type="UniPathway" id="UPA00196"/>
<dbReference type="HOGENOM" id="CLU_004770_0_0_1"/>
<dbReference type="InterPro" id="IPR045687">
    <property type="entry name" value="PIGG/GPI7_C"/>
</dbReference>
<evidence type="ECO:0000313" key="15">
    <source>
        <dbReference type="Proteomes" id="UP000001997"/>
    </source>
</evidence>
<feature type="transmembrane region" description="Helical" evidence="12">
    <location>
        <begin position="404"/>
        <end position="425"/>
    </location>
</feature>
<dbReference type="AlphaFoldDB" id="A5DAA6"/>
<dbReference type="InterPro" id="IPR017850">
    <property type="entry name" value="Alkaline_phosphatase_core_sf"/>
</dbReference>
<evidence type="ECO:0000313" key="14">
    <source>
        <dbReference type="EMBL" id="EDK36113.2"/>
    </source>
</evidence>
<dbReference type="Gene3D" id="3.40.720.10">
    <property type="entry name" value="Alkaline Phosphatase, subunit A"/>
    <property type="match status" value="1"/>
</dbReference>
<feature type="transmembrane region" description="Helical" evidence="12">
    <location>
        <begin position="631"/>
        <end position="647"/>
    </location>
</feature>
<dbReference type="InterPro" id="IPR037674">
    <property type="entry name" value="PIG-G_N"/>
</dbReference>
<keyword evidence="6 12" id="KW-0808">Transferase</keyword>
<protein>
    <recommendedName>
        <fullName evidence="4 12">GPI ethanolamine phosphate transferase 2</fullName>
    </recommendedName>
</protein>
<dbReference type="eggNOG" id="KOG2125">
    <property type="taxonomic scope" value="Eukaryota"/>
</dbReference>
<evidence type="ECO:0000256" key="5">
    <source>
        <dbReference type="ARBA" id="ARBA00022502"/>
    </source>
</evidence>
<comment type="subcellular location">
    <subcellularLocation>
        <location evidence="1 12">Endoplasmic reticulum membrane</location>
        <topology evidence="1 12">Multi-pass membrane protein</topology>
    </subcellularLocation>
</comment>
<dbReference type="KEGG" id="pgu:PGUG_00211"/>
<feature type="transmembrane region" description="Helical" evidence="12">
    <location>
        <begin position="707"/>
        <end position="729"/>
    </location>
</feature>
<feature type="transmembrane region" description="Helical" evidence="12">
    <location>
        <begin position="841"/>
        <end position="865"/>
    </location>
</feature>
<evidence type="ECO:0000256" key="9">
    <source>
        <dbReference type="ARBA" id="ARBA00022989"/>
    </source>
</evidence>
<keyword evidence="10 12" id="KW-0472">Membrane</keyword>
<evidence type="ECO:0000256" key="3">
    <source>
        <dbReference type="ARBA" id="ARBA00005315"/>
    </source>
</evidence>
<sequence>MLTSSVRRSIVLLLAASLHITGYLLFLKGFFPAKTVLPGDSIFPNEVSPYLFKGHAQFDNLVLVVVDAMRSDFMYNRDISHMPFVHQLVTKGDALPFTAHASPPTVTLPRLKGITSGSTPSFLDAILNIADDNDDTQGMTGSDSWLNQLKKQGKSLRFYGDDTWLKLFPPEEYFDRYEGTNSFFVSDFTEVDNNVTRHLDSELNRINGNDVLILHYLGLDHIGHKGGPRSPYMKEKQEEMDGIIKKVYETIAKTNSLLVVMGDHGMNEIGNHGGSSPGETSPGILFASPKFRNLRHNNKAPIPETKDYQYYRTISQVDLVPTLASLLNFPIPKNSVGVIIQEVLDLWSNDQRFSILKSNLVQLAKLAGEDIWTSVKDSDSEEKLYEQLKKLSSNLQSVATEYKYFDIICGLLGLLLGGLLSFALFASFWKGSTFEVALHYAIVGLYSVHFHASSLVEEEHQIWWLISISLLAFYCYLGRFKNLLSCTLILLCLRIIRTWSNSGQKYKTQLTLGEILLNNSNVLWILVTITYALLAVSIFCQGSFIDCLTLSRIDNMTDKVRDFGTLFAFILIFVTCSVSLSFKLCQWVTDGHSVPNMSYGILNWICESYGVDYSTADKHDFQVINTQLSRSTAWLVLSLLLLRLMLGKIRGLKAGMWTDVANITTVLLLHQTRVEHIPMFLVFFALRLLFARLIKKEEIASSNLQKRVYLTSIMSFCAQQLSFFSMGGTNSLATVDLSNAYNGVSSYDVIIVGLLTFASNFSGPIFWVLSSYQLIFDPDSARYQQNYERSVIDKKSLTNQVLLLKAGISLSFYSLSAVSLAGSCVNLRYHLFIWSVFSPKLLYFGVWTVFMNLFVELIMSTLTLLI</sequence>
<dbReference type="GO" id="GO:0051267">
    <property type="term" value="F:CP2 mannose-ethanolamine phosphotransferase activity"/>
    <property type="evidence" value="ECO:0007669"/>
    <property type="project" value="EnsemblFungi"/>
</dbReference>
<feature type="transmembrane region" description="Helical" evidence="12">
    <location>
        <begin position="566"/>
        <end position="589"/>
    </location>
</feature>
<evidence type="ECO:0000256" key="11">
    <source>
        <dbReference type="ARBA" id="ARBA00023180"/>
    </source>
</evidence>
<evidence type="ECO:0000256" key="6">
    <source>
        <dbReference type="ARBA" id="ARBA00022679"/>
    </source>
</evidence>
<keyword evidence="15" id="KW-1185">Reference proteome</keyword>
<keyword evidence="8 12" id="KW-0256">Endoplasmic reticulum</keyword>
<dbReference type="InParanoid" id="A5DAA6"/>
<feature type="transmembrane region" description="Helical" evidence="12">
    <location>
        <begin position="749"/>
        <end position="769"/>
    </location>
</feature>
<keyword evidence="11" id="KW-0325">Glycoprotein</keyword>
<comment type="similarity">
    <text evidence="3 12">Belongs to the PIGG/PIGN/PIGO family. PIGG subfamily.</text>
</comment>
<evidence type="ECO:0000256" key="2">
    <source>
        <dbReference type="ARBA" id="ARBA00004687"/>
    </source>
</evidence>
<evidence type="ECO:0000256" key="7">
    <source>
        <dbReference type="ARBA" id="ARBA00022692"/>
    </source>
</evidence>
<dbReference type="GeneID" id="5129435"/>
<keyword evidence="9 12" id="KW-1133">Transmembrane helix</keyword>
<dbReference type="InterPro" id="IPR002591">
    <property type="entry name" value="Phosphodiest/P_Trfase"/>
</dbReference>
<keyword evidence="7 12" id="KW-0812">Transmembrane</keyword>
<feature type="transmembrane region" description="Helical" evidence="12">
    <location>
        <begin position="522"/>
        <end position="545"/>
    </location>
</feature>
<dbReference type="PANTHER" id="PTHR23072:SF0">
    <property type="entry name" value="GPI ETHANOLAMINE PHOSPHATE TRANSFERASE 2"/>
    <property type="match status" value="1"/>
</dbReference>
<feature type="domain" description="GPI ethanolamine phosphate transferase 2 C-terminal" evidence="13">
    <location>
        <begin position="399"/>
        <end position="863"/>
    </location>
</feature>
<dbReference type="CDD" id="cd16024">
    <property type="entry name" value="GPI_EPT_2"/>
    <property type="match status" value="1"/>
</dbReference>
<evidence type="ECO:0000259" key="13">
    <source>
        <dbReference type="Pfam" id="PF19316"/>
    </source>
</evidence>
<dbReference type="SUPFAM" id="SSF53649">
    <property type="entry name" value="Alkaline phosphatase-like"/>
    <property type="match status" value="1"/>
</dbReference>
<proteinExistence type="inferred from homology"/>
<dbReference type="GO" id="GO:0005789">
    <property type="term" value="C:endoplasmic reticulum membrane"/>
    <property type="evidence" value="ECO:0007669"/>
    <property type="project" value="UniProtKB-SubCell"/>
</dbReference>
<dbReference type="PANTHER" id="PTHR23072">
    <property type="entry name" value="PHOSPHATIDYLINOSITOL GLYCAN-RELATED"/>
    <property type="match status" value="1"/>
</dbReference>
<evidence type="ECO:0000256" key="1">
    <source>
        <dbReference type="ARBA" id="ARBA00004477"/>
    </source>
</evidence>
<dbReference type="OrthoDB" id="272139at2759"/>
<evidence type="ECO:0000256" key="8">
    <source>
        <dbReference type="ARBA" id="ARBA00022824"/>
    </source>
</evidence>
<evidence type="ECO:0000256" key="12">
    <source>
        <dbReference type="RuleBase" id="RU367106"/>
    </source>
</evidence>